<dbReference type="InterPro" id="IPR013785">
    <property type="entry name" value="Aldolase_TIM"/>
</dbReference>
<dbReference type="PROSITE" id="PS51918">
    <property type="entry name" value="RADICAL_SAM"/>
    <property type="match status" value="1"/>
</dbReference>
<evidence type="ECO:0000259" key="7">
    <source>
        <dbReference type="PROSITE" id="PS51918"/>
    </source>
</evidence>
<dbReference type="PIRSF" id="PIRSF037420">
    <property type="entry name" value="PQQ_syn_pqqE"/>
    <property type="match status" value="1"/>
</dbReference>
<dbReference type="AlphaFoldDB" id="A0A2H0TIT6"/>
<dbReference type="PANTHER" id="PTHR11228:SF7">
    <property type="entry name" value="PQQA PEPTIDE CYCLASE"/>
    <property type="match status" value="1"/>
</dbReference>
<dbReference type="GO" id="GO:0046872">
    <property type="term" value="F:metal ion binding"/>
    <property type="evidence" value="ECO:0007669"/>
    <property type="project" value="UniProtKB-KW"/>
</dbReference>
<dbReference type="PANTHER" id="PTHR11228">
    <property type="entry name" value="RADICAL SAM DOMAIN PROTEIN"/>
    <property type="match status" value="1"/>
</dbReference>
<reference evidence="9" key="1">
    <citation type="submission" date="2017-09" db="EMBL/GenBank/DDBJ databases">
        <title>Depth-based differentiation of microbial function through sediment-hosted aquifers and enrichment of novel symbionts in the deep terrestrial subsurface.</title>
        <authorList>
            <person name="Probst A.J."/>
            <person name="Ladd B."/>
            <person name="Jarett J.K."/>
            <person name="Geller-Mcgrath D.E."/>
            <person name="Sieber C.M.K."/>
            <person name="Emerson J.B."/>
            <person name="Anantharaman K."/>
            <person name="Thomas B.C."/>
            <person name="Malmstrom R."/>
            <person name="Stieglmeier M."/>
            <person name="Klingl A."/>
            <person name="Woyke T."/>
            <person name="Ryan C.M."/>
            <person name="Banfield J.F."/>
        </authorList>
    </citation>
    <scope>NUCLEOTIDE SEQUENCE [LARGE SCALE GENOMIC DNA]</scope>
</reference>
<evidence type="ECO:0000256" key="1">
    <source>
        <dbReference type="ARBA" id="ARBA00001966"/>
    </source>
</evidence>
<dbReference type="GO" id="GO:0051539">
    <property type="term" value="F:4 iron, 4 sulfur cluster binding"/>
    <property type="evidence" value="ECO:0007669"/>
    <property type="project" value="UniProtKB-KW"/>
</dbReference>
<dbReference type="Pfam" id="PF04055">
    <property type="entry name" value="Radical_SAM"/>
    <property type="match status" value="1"/>
</dbReference>
<evidence type="ECO:0000313" key="8">
    <source>
        <dbReference type="EMBL" id="PIR71462.1"/>
    </source>
</evidence>
<dbReference type="InterPro" id="IPR058240">
    <property type="entry name" value="rSAM_sf"/>
</dbReference>
<evidence type="ECO:0000256" key="3">
    <source>
        <dbReference type="ARBA" id="ARBA00022691"/>
    </source>
</evidence>
<dbReference type="SUPFAM" id="SSF102114">
    <property type="entry name" value="Radical SAM enzymes"/>
    <property type="match status" value="1"/>
</dbReference>
<dbReference type="EMBL" id="PFCK01000072">
    <property type="protein sequence ID" value="PIR71462.1"/>
    <property type="molecule type" value="Genomic_DNA"/>
</dbReference>
<dbReference type="GO" id="GO:0003824">
    <property type="term" value="F:catalytic activity"/>
    <property type="evidence" value="ECO:0007669"/>
    <property type="project" value="InterPro"/>
</dbReference>
<keyword evidence="4" id="KW-0479">Metal-binding</keyword>
<dbReference type="NCBIfam" id="TIGR04085">
    <property type="entry name" value="rSAM_more_4Fe4S"/>
    <property type="match status" value="1"/>
</dbReference>
<dbReference type="CDD" id="cd01335">
    <property type="entry name" value="Radical_SAM"/>
    <property type="match status" value="1"/>
</dbReference>
<dbReference type="Pfam" id="PF13186">
    <property type="entry name" value="SPASM"/>
    <property type="match status" value="1"/>
</dbReference>
<dbReference type="InterPro" id="IPR017200">
    <property type="entry name" value="PqqE-like"/>
</dbReference>
<name>A0A2H0TIT6_9BACT</name>
<dbReference type="SMART" id="SM00729">
    <property type="entry name" value="Elp3"/>
    <property type="match status" value="1"/>
</dbReference>
<keyword evidence="2" id="KW-0004">4Fe-4S</keyword>
<evidence type="ECO:0000256" key="6">
    <source>
        <dbReference type="ARBA" id="ARBA00023014"/>
    </source>
</evidence>
<dbReference type="InterPro" id="IPR007197">
    <property type="entry name" value="rSAM"/>
</dbReference>
<feature type="domain" description="Radical SAM core" evidence="7">
    <location>
        <begin position="1"/>
        <end position="214"/>
    </location>
</feature>
<dbReference type="InterPro" id="IPR006638">
    <property type="entry name" value="Elp3/MiaA/NifB-like_rSAM"/>
</dbReference>
<evidence type="ECO:0000256" key="5">
    <source>
        <dbReference type="ARBA" id="ARBA00023004"/>
    </source>
</evidence>
<sequence length="321" mass="37556">MRPYCANIEITDRCNFSCIHCFNLRRQRGRDMSFFKFRVIFNKLLKGGVFYYNLIGGEPLLNKKWRKIVEYISKKKICYSISTNGSLIREKDIQYLKNKGINHVGVSLDGPKHIHNKIRKNNKAFDYLLRCTYLLKKYEIPFTFQMTLMKLNYPYISQTCKIAEKLGASLIRFNFYKDFNDPYKLLSLPNENLKNVIIEIEKSVKLPKRNLNFKVYFEDSLAVSLRNKTTCGAGTHKLQIDPEGNVTPCRYLQINMGNLYTSKLSTILSHSIMDKLKVFHKTVKRGCEHCYALKTCRGGCPAFIYNAYKNFSTKDPRCWEN</sequence>
<keyword evidence="5" id="KW-0408">Iron</keyword>
<protein>
    <recommendedName>
        <fullName evidence="7">Radical SAM core domain-containing protein</fullName>
    </recommendedName>
</protein>
<dbReference type="SFLD" id="SFLDS00029">
    <property type="entry name" value="Radical_SAM"/>
    <property type="match status" value="1"/>
</dbReference>
<dbReference type="Proteomes" id="UP000228909">
    <property type="component" value="Unassembled WGS sequence"/>
</dbReference>
<comment type="caution">
    <text evidence="8">The sequence shown here is derived from an EMBL/GenBank/DDBJ whole genome shotgun (WGS) entry which is preliminary data.</text>
</comment>
<comment type="cofactor">
    <cofactor evidence="1">
        <name>[4Fe-4S] cluster</name>
        <dbReference type="ChEBI" id="CHEBI:49883"/>
    </cofactor>
</comment>
<dbReference type="Gene3D" id="3.20.20.70">
    <property type="entry name" value="Aldolase class I"/>
    <property type="match status" value="1"/>
</dbReference>
<proteinExistence type="predicted"/>
<keyword evidence="6" id="KW-0411">Iron-sulfur</keyword>
<gene>
    <name evidence="8" type="ORF">COU43_02575</name>
</gene>
<dbReference type="InterPro" id="IPR023885">
    <property type="entry name" value="4Fe4S-binding_SPASM_dom"/>
</dbReference>
<dbReference type="SFLD" id="SFLDG01386">
    <property type="entry name" value="main_SPASM_domain-containing"/>
    <property type="match status" value="1"/>
</dbReference>
<keyword evidence="3" id="KW-0949">S-adenosyl-L-methionine</keyword>
<accession>A0A2H0TIT6</accession>
<evidence type="ECO:0000313" key="9">
    <source>
        <dbReference type="Proteomes" id="UP000228909"/>
    </source>
</evidence>
<evidence type="ECO:0000256" key="2">
    <source>
        <dbReference type="ARBA" id="ARBA00022485"/>
    </source>
</evidence>
<dbReference type="SFLD" id="SFLDG01067">
    <property type="entry name" value="SPASM/twitch_domain_containing"/>
    <property type="match status" value="1"/>
</dbReference>
<evidence type="ECO:0000256" key="4">
    <source>
        <dbReference type="ARBA" id="ARBA00022723"/>
    </source>
</evidence>
<organism evidence="8 9">
    <name type="scientific">Candidatus Nealsonbacteria bacterium CG10_big_fil_rev_8_21_14_0_10_37_25</name>
    <dbReference type="NCBI Taxonomy" id="1974711"/>
    <lineage>
        <taxon>Bacteria</taxon>
        <taxon>Candidatus Nealsoniibacteriota</taxon>
    </lineage>
</organism>
<dbReference type="InterPro" id="IPR050377">
    <property type="entry name" value="Radical_SAM_PqqE_MftC-like"/>
</dbReference>